<dbReference type="RefSeq" id="WP_232057992.1">
    <property type="nucleotide sequence ID" value="NZ_AP019400.1"/>
</dbReference>
<dbReference type="Gene3D" id="1.20.5.620">
    <property type="entry name" value="F1F0 ATP synthase subunit B, membrane domain"/>
    <property type="match status" value="1"/>
</dbReference>
<evidence type="ECO:0000256" key="10">
    <source>
        <dbReference type="ARBA" id="ARBA00023310"/>
    </source>
</evidence>
<dbReference type="GO" id="GO:0046961">
    <property type="term" value="F:proton-transporting ATPase activity, rotational mechanism"/>
    <property type="evidence" value="ECO:0007669"/>
    <property type="project" value="TreeGrafter"/>
</dbReference>
<keyword evidence="7 13" id="KW-1133">Transmembrane helix</keyword>
<feature type="transmembrane region" description="Helical" evidence="13">
    <location>
        <begin position="6"/>
        <end position="29"/>
    </location>
</feature>
<name>A0A3T1DDR3_9BACL</name>
<dbReference type="EMBL" id="AP019400">
    <property type="protein sequence ID" value="BBI36229.1"/>
    <property type="molecule type" value="Genomic_DNA"/>
</dbReference>
<keyword evidence="15" id="KW-0175">Coiled coil</keyword>
<evidence type="ECO:0000256" key="8">
    <source>
        <dbReference type="ARBA" id="ARBA00023065"/>
    </source>
</evidence>
<dbReference type="GO" id="GO:0005886">
    <property type="term" value="C:plasma membrane"/>
    <property type="evidence" value="ECO:0007669"/>
    <property type="project" value="UniProtKB-SubCell"/>
</dbReference>
<comment type="similarity">
    <text evidence="1 13 14">Belongs to the ATPase B chain family.</text>
</comment>
<keyword evidence="5 13" id="KW-0812">Transmembrane</keyword>
<dbReference type="PANTHER" id="PTHR33445">
    <property type="entry name" value="ATP SYNTHASE SUBUNIT B', CHLOROPLASTIC"/>
    <property type="match status" value="1"/>
</dbReference>
<feature type="coiled-coil region" evidence="15">
    <location>
        <begin position="33"/>
        <end position="107"/>
    </location>
</feature>
<evidence type="ECO:0000256" key="4">
    <source>
        <dbReference type="ARBA" id="ARBA00022547"/>
    </source>
</evidence>
<evidence type="ECO:0000256" key="6">
    <source>
        <dbReference type="ARBA" id="ARBA00022781"/>
    </source>
</evidence>
<evidence type="ECO:0000256" key="2">
    <source>
        <dbReference type="ARBA" id="ARBA00022448"/>
    </source>
</evidence>
<evidence type="ECO:0000256" key="12">
    <source>
        <dbReference type="ARBA" id="ARBA00037847"/>
    </source>
</evidence>
<evidence type="ECO:0000256" key="3">
    <source>
        <dbReference type="ARBA" id="ARBA00022475"/>
    </source>
</evidence>
<dbReference type="InterPro" id="IPR002146">
    <property type="entry name" value="ATP_synth_b/b'su_bac/chlpt"/>
</dbReference>
<keyword evidence="9 13" id="KW-0472">Membrane</keyword>
<evidence type="ECO:0000256" key="7">
    <source>
        <dbReference type="ARBA" id="ARBA00022989"/>
    </source>
</evidence>
<keyword evidence="6 13" id="KW-0375">Hydrogen ion transport</keyword>
<evidence type="ECO:0000313" key="17">
    <source>
        <dbReference type="Proteomes" id="UP000289856"/>
    </source>
</evidence>
<dbReference type="KEGG" id="cohn:KCTCHS21_56280"/>
<evidence type="ECO:0000256" key="1">
    <source>
        <dbReference type="ARBA" id="ARBA00005513"/>
    </source>
</evidence>
<dbReference type="CDD" id="cd06503">
    <property type="entry name" value="ATP-synt_Fo_b"/>
    <property type="match status" value="1"/>
</dbReference>
<gene>
    <name evidence="13 16" type="primary">atpF</name>
    <name evidence="16" type="ORF">KCTCHS21_56280</name>
</gene>
<keyword evidence="8 13" id="KW-0406">Ion transport</keyword>
<keyword evidence="3 13" id="KW-1003">Cell membrane</keyword>
<evidence type="ECO:0000256" key="5">
    <source>
        <dbReference type="ARBA" id="ARBA00022692"/>
    </source>
</evidence>
<evidence type="ECO:0000313" key="16">
    <source>
        <dbReference type="EMBL" id="BBI36229.1"/>
    </source>
</evidence>
<dbReference type="Pfam" id="PF00430">
    <property type="entry name" value="ATP-synt_B"/>
    <property type="match status" value="1"/>
</dbReference>
<dbReference type="InterPro" id="IPR050059">
    <property type="entry name" value="ATP_synthase_B_chain"/>
</dbReference>
<evidence type="ECO:0000256" key="11">
    <source>
        <dbReference type="ARBA" id="ARBA00025198"/>
    </source>
</evidence>
<dbReference type="SUPFAM" id="SSF81573">
    <property type="entry name" value="F1F0 ATP synthase subunit B, membrane domain"/>
    <property type="match status" value="1"/>
</dbReference>
<keyword evidence="10 13" id="KW-0066">ATP synthesis</keyword>
<dbReference type="PANTHER" id="PTHR33445:SF1">
    <property type="entry name" value="ATP SYNTHASE SUBUNIT B"/>
    <property type="match status" value="1"/>
</dbReference>
<evidence type="ECO:0000256" key="15">
    <source>
        <dbReference type="SAM" id="Coils"/>
    </source>
</evidence>
<reference evidence="16 17" key="1">
    <citation type="submission" date="2019-01" db="EMBL/GenBank/DDBJ databases">
        <title>Complete genome sequence of Cohnella hallensis HS21 isolated from Korean fir (Abies koreana) rhizospheric soil.</title>
        <authorList>
            <person name="Jiang L."/>
            <person name="Kang S.W."/>
            <person name="Kim S."/>
            <person name="Jung J."/>
            <person name="Kim C.Y."/>
            <person name="Kim D.H."/>
            <person name="Kim S.W."/>
            <person name="Lee J."/>
        </authorList>
    </citation>
    <scope>NUCLEOTIDE SEQUENCE [LARGE SCALE GENOMIC DNA]</scope>
    <source>
        <strain evidence="16 17">HS21</strain>
    </source>
</reference>
<dbReference type="Proteomes" id="UP000289856">
    <property type="component" value="Chromosome"/>
</dbReference>
<comment type="subunit">
    <text evidence="13">F-type ATPases have 2 components, F(1) - the catalytic core - and F(0) - the membrane proton channel. F(1) has five subunits: alpha(3), beta(3), gamma(1), delta(1), epsilon(1). F(0) has three main subunits: a(1), b(2) and c(10-14). The alpha and beta chains form an alternating ring which encloses part of the gamma chain. F(1) is attached to F(0) by a central stalk formed by the gamma and epsilon chains, while a peripheral stalk is formed by the delta and b chains.</text>
</comment>
<dbReference type="AlphaFoldDB" id="A0A3T1DDR3"/>
<organism evidence="16 17">
    <name type="scientific">Cohnella abietis</name>
    <dbReference type="NCBI Taxonomy" id="2507935"/>
    <lineage>
        <taxon>Bacteria</taxon>
        <taxon>Bacillati</taxon>
        <taxon>Bacillota</taxon>
        <taxon>Bacilli</taxon>
        <taxon>Bacillales</taxon>
        <taxon>Paenibacillaceae</taxon>
        <taxon>Cohnella</taxon>
    </lineage>
</organism>
<sequence length="163" mass="18786">MLESIVWSNFFVQLVAFVILFLLLQRYAFKPLFDIMEKRRQMVLEQMNSAEKNRTEADQYIEEQKQALQQARKEAFEIVEQSKSMGSRQADEIIKAAQNESTRLKEDALRDIEAEKNNAIASLKAQVSGLSVQIASKIIEKQVDEQSQKQLVDKYLQDVGNKS</sequence>
<keyword evidence="4 13" id="KW-0138">CF(0)</keyword>
<protein>
    <recommendedName>
        <fullName evidence="13">ATP synthase subunit b</fullName>
    </recommendedName>
    <alternativeName>
        <fullName evidence="13">ATP synthase F(0) sector subunit b</fullName>
    </alternativeName>
    <alternativeName>
        <fullName evidence="13">ATPase subunit I</fullName>
    </alternativeName>
    <alternativeName>
        <fullName evidence="13">F-type ATPase subunit b</fullName>
        <shortName evidence="13">F-ATPase subunit b</shortName>
    </alternativeName>
</protein>
<dbReference type="InterPro" id="IPR005864">
    <property type="entry name" value="ATP_synth_F0_bsu_bac"/>
</dbReference>
<comment type="subcellular location">
    <subcellularLocation>
        <location evidence="13">Cell membrane</location>
        <topology evidence="13">Single-pass membrane protein</topology>
    </subcellularLocation>
    <subcellularLocation>
        <location evidence="12">Endomembrane system</location>
        <topology evidence="12">Single-pass membrane protein</topology>
    </subcellularLocation>
</comment>
<keyword evidence="2 13" id="KW-0813">Transport</keyword>
<evidence type="ECO:0000256" key="9">
    <source>
        <dbReference type="ARBA" id="ARBA00023136"/>
    </source>
</evidence>
<evidence type="ECO:0000256" key="13">
    <source>
        <dbReference type="HAMAP-Rule" id="MF_01398"/>
    </source>
</evidence>
<keyword evidence="17" id="KW-1185">Reference proteome</keyword>
<dbReference type="GO" id="GO:0045259">
    <property type="term" value="C:proton-transporting ATP synthase complex"/>
    <property type="evidence" value="ECO:0007669"/>
    <property type="project" value="UniProtKB-KW"/>
</dbReference>
<comment type="function">
    <text evidence="11 13">F(1)F(0) ATP synthase produces ATP from ADP in the presence of a proton or sodium gradient. F-type ATPases consist of two structural domains, F(1) containing the extramembraneous catalytic core and F(0) containing the membrane proton channel, linked together by a central stalk and a peripheral stalk. During catalysis, ATP synthesis in the catalytic domain of F(1) is coupled via a rotary mechanism of the central stalk subunits to proton translocation.</text>
</comment>
<comment type="function">
    <text evidence="13">Component of the F(0) channel, it forms part of the peripheral stalk, linking F(1) to F(0).</text>
</comment>
<evidence type="ECO:0000256" key="14">
    <source>
        <dbReference type="RuleBase" id="RU003848"/>
    </source>
</evidence>
<dbReference type="GO" id="GO:0012505">
    <property type="term" value="C:endomembrane system"/>
    <property type="evidence" value="ECO:0007669"/>
    <property type="project" value="UniProtKB-SubCell"/>
</dbReference>
<dbReference type="InterPro" id="IPR028987">
    <property type="entry name" value="ATP_synth_B-like_membr_sf"/>
</dbReference>
<dbReference type="HAMAP" id="MF_01398">
    <property type="entry name" value="ATP_synth_b_bprime"/>
    <property type="match status" value="1"/>
</dbReference>
<accession>A0A3T1DDR3</accession>
<dbReference type="NCBIfam" id="TIGR01144">
    <property type="entry name" value="ATP_synt_b"/>
    <property type="match status" value="1"/>
</dbReference>
<dbReference type="GO" id="GO:0046933">
    <property type="term" value="F:proton-transporting ATP synthase activity, rotational mechanism"/>
    <property type="evidence" value="ECO:0007669"/>
    <property type="project" value="UniProtKB-UniRule"/>
</dbReference>
<proteinExistence type="inferred from homology"/>